<evidence type="ECO:0000256" key="7">
    <source>
        <dbReference type="ARBA" id="ARBA00023163"/>
    </source>
</evidence>
<comment type="caution">
    <text evidence="12">The sequence shown here is derived from an EMBL/GenBank/DDBJ whole genome shotgun (WGS) entry which is preliminary data.</text>
</comment>
<dbReference type="GO" id="GO:0005829">
    <property type="term" value="C:cytosol"/>
    <property type="evidence" value="ECO:0007669"/>
    <property type="project" value="TreeGrafter"/>
</dbReference>
<evidence type="ECO:0000259" key="10">
    <source>
        <dbReference type="PROSITE" id="PS50110"/>
    </source>
</evidence>
<dbReference type="PANTHER" id="PTHR48111">
    <property type="entry name" value="REGULATOR OF RPOS"/>
    <property type="match status" value="1"/>
</dbReference>
<dbReference type="Proteomes" id="UP000027822">
    <property type="component" value="Unassembled WGS sequence"/>
</dbReference>
<name>A0A073JXZ1_9BACI</name>
<feature type="modified residue" description="4-aspartylphosphate" evidence="8">
    <location>
        <position position="52"/>
    </location>
</feature>
<dbReference type="EMBL" id="JOTN01000005">
    <property type="protein sequence ID" value="KEK19869.1"/>
    <property type="molecule type" value="Genomic_DNA"/>
</dbReference>
<evidence type="ECO:0000256" key="1">
    <source>
        <dbReference type="ARBA" id="ARBA00004496"/>
    </source>
</evidence>
<keyword evidence="6 9" id="KW-0238">DNA-binding</keyword>
<dbReference type="PROSITE" id="PS50110">
    <property type="entry name" value="RESPONSE_REGULATORY"/>
    <property type="match status" value="1"/>
</dbReference>
<feature type="domain" description="OmpR/PhoB-type" evidence="11">
    <location>
        <begin position="122"/>
        <end position="222"/>
    </location>
</feature>
<dbReference type="SMART" id="SM00862">
    <property type="entry name" value="Trans_reg_C"/>
    <property type="match status" value="1"/>
</dbReference>
<proteinExistence type="predicted"/>
<dbReference type="InterPro" id="IPR039420">
    <property type="entry name" value="WalR-like"/>
</dbReference>
<dbReference type="Gene3D" id="3.40.50.2300">
    <property type="match status" value="1"/>
</dbReference>
<dbReference type="STRING" id="574376.BAMA_19030"/>
<evidence type="ECO:0000256" key="5">
    <source>
        <dbReference type="ARBA" id="ARBA00023015"/>
    </source>
</evidence>
<accession>A0A073JXZ1</accession>
<dbReference type="SUPFAM" id="SSF46894">
    <property type="entry name" value="C-terminal effector domain of the bipartite response regulators"/>
    <property type="match status" value="1"/>
</dbReference>
<dbReference type="SMART" id="SM00448">
    <property type="entry name" value="REC"/>
    <property type="match status" value="1"/>
</dbReference>
<dbReference type="InterPro" id="IPR016032">
    <property type="entry name" value="Sig_transdc_resp-reg_C-effctor"/>
</dbReference>
<reference evidence="12 13" key="1">
    <citation type="submission" date="2014-06" db="EMBL/GenBank/DDBJ databases">
        <title>Draft genome sequence of Bacillus manliponensis JCM 15802 (MCCC 1A00708).</title>
        <authorList>
            <person name="Lai Q."/>
            <person name="Liu Y."/>
            <person name="Shao Z."/>
        </authorList>
    </citation>
    <scope>NUCLEOTIDE SEQUENCE [LARGE SCALE GENOMIC DNA]</scope>
    <source>
        <strain evidence="12 13">JCM 15802</strain>
    </source>
</reference>
<keyword evidence="5" id="KW-0805">Transcription regulation</keyword>
<sequence length="227" mass="26612">MIRILLVDDEPRMLDLLSLYLTPRGYHCTKATSGKEALSLIDQTTFRLILLDIMMPEMDGWETCARIREFNHVPIIMLTARDDTEDVVQGLKKGADDYITKPFYEEELLARIEAVLRRTKQHHTVDFKGLIWNETKHIASLYENILLLTPIEFSLLGLFLNNLDYVFSREQLIERIWGHSTETEDRTVDSHIRNLRDKLRKASFPIDDHLKTIYGIGYRWASEENMK</sequence>
<dbReference type="RefSeq" id="WP_034638009.1">
    <property type="nucleotide sequence ID" value="NZ_CBCSJC010000010.1"/>
</dbReference>
<evidence type="ECO:0000313" key="13">
    <source>
        <dbReference type="Proteomes" id="UP000027822"/>
    </source>
</evidence>
<comment type="subcellular location">
    <subcellularLocation>
        <location evidence="1">Cytoplasm</location>
    </subcellularLocation>
</comment>
<dbReference type="Pfam" id="PF00072">
    <property type="entry name" value="Response_reg"/>
    <property type="match status" value="1"/>
</dbReference>
<evidence type="ECO:0000256" key="2">
    <source>
        <dbReference type="ARBA" id="ARBA00022490"/>
    </source>
</evidence>
<evidence type="ECO:0000313" key="12">
    <source>
        <dbReference type="EMBL" id="KEK19869.1"/>
    </source>
</evidence>
<dbReference type="InterPro" id="IPR001789">
    <property type="entry name" value="Sig_transdc_resp-reg_receiver"/>
</dbReference>
<dbReference type="CDD" id="cd00383">
    <property type="entry name" value="trans_reg_C"/>
    <property type="match status" value="1"/>
</dbReference>
<dbReference type="InterPro" id="IPR011006">
    <property type="entry name" value="CheY-like_superfamily"/>
</dbReference>
<dbReference type="GO" id="GO:0032993">
    <property type="term" value="C:protein-DNA complex"/>
    <property type="evidence" value="ECO:0007669"/>
    <property type="project" value="TreeGrafter"/>
</dbReference>
<keyword evidence="7" id="KW-0804">Transcription</keyword>
<evidence type="ECO:0000256" key="8">
    <source>
        <dbReference type="PROSITE-ProRule" id="PRU00169"/>
    </source>
</evidence>
<dbReference type="OrthoDB" id="9790442at2"/>
<dbReference type="InterPro" id="IPR036388">
    <property type="entry name" value="WH-like_DNA-bd_sf"/>
</dbReference>
<evidence type="ECO:0000256" key="6">
    <source>
        <dbReference type="ARBA" id="ARBA00023125"/>
    </source>
</evidence>
<dbReference type="GO" id="GO:0000976">
    <property type="term" value="F:transcription cis-regulatory region binding"/>
    <property type="evidence" value="ECO:0007669"/>
    <property type="project" value="TreeGrafter"/>
</dbReference>
<dbReference type="PROSITE" id="PS51755">
    <property type="entry name" value="OMPR_PHOB"/>
    <property type="match status" value="1"/>
</dbReference>
<dbReference type="GO" id="GO:0000156">
    <property type="term" value="F:phosphorelay response regulator activity"/>
    <property type="evidence" value="ECO:0007669"/>
    <property type="project" value="TreeGrafter"/>
</dbReference>
<dbReference type="Gene3D" id="6.10.250.690">
    <property type="match status" value="1"/>
</dbReference>
<protein>
    <submittedName>
        <fullName evidence="12">XRE family transcriptional regulator</fullName>
    </submittedName>
</protein>
<evidence type="ECO:0000259" key="11">
    <source>
        <dbReference type="PROSITE" id="PS51755"/>
    </source>
</evidence>
<evidence type="ECO:0000256" key="3">
    <source>
        <dbReference type="ARBA" id="ARBA00022553"/>
    </source>
</evidence>
<keyword evidence="2" id="KW-0963">Cytoplasm</keyword>
<keyword evidence="13" id="KW-1185">Reference proteome</keyword>
<dbReference type="InterPro" id="IPR001867">
    <property type="entry name" value="OmpR/PhoB-type_DNA-bd"/>
</dbReference>
<organism evidence="12 13">
    <name type="scientific">Bacillus manliponensis</name>
    <dbReference type="NCBI Taxonomy" id="574376"/>
    <lineage>
        <taxon>Bacteria</taxon>
        <taxon>Bacillati</taxon>
        <taxon>Bacillota</taxon>
        <taxon>Bacilli</taxon>
        <taxon>Bacillales</taxon>
        <taxon>Bacillaceae</taxon>
        <taxon>Bacillus</taxon>
        <taxon>Bacillus cereus group</taxon>
    </lineage>
</organism>
<feature type="domain" description="Response regulatory" evidence="10">
    <location>
        <begin position="3"/>
        <end position="116"/>
    </location>
</feature>
<dbReference type="Pfam" id="PF00486">
    <property type="entry name" value="Trans_reg_C"/>
    <property type="match status" value="1"/>
</dbReference>
<feature type="DNA-binding region" description="OmpR/PhoB-type" evidence="9">
    <location>
        <begin position="122"/>
        <end position="222"/>
    </location>
</feature>
<dbReference type="eggNOG" id="COG0745">
    <property type="taxonomic scope" value="Bacteria"/>
</dbReference>
<dbReference type="Gene3D" id="1.10.10.10">
    <property type="entry name" value="Winged helix-like DNA-binding domain superfamily/Winged helix DNA-binding domain"/>
    <property type="match status" value="1"/>
</dbReference>
<dbReference type="PANTHER" id="PTHR48111:SF73">
    <property type="entry name" value="ALKALINE PHOSPHATASE SYNTHESIS TRANSCRIPTIONAL REGULATORY PROTEIN PHOP"/>
    <property type="match status" value="1"/>
</dbReference>
<dbReference type="SUPFAM" id="SSF52172">
    <property type="entry name" value="CheY-like"/>
    <property type="match status" value="1"/>
</dbReference>
<evidence type="ECO:0000256" key="9">
    <source>
        <dbReference type="PROSITE-ProRule" id="PRU01091"/>
    </source>
</evidence>
<dbReference type="CDD" id="cd17574">
    <property type="entry name" value="REC_OmpR"/>
    <property type="match status" value="1"/>
</dbReference>
<dbReference type="GO" id="GO:0006355">
    <property type="term" value="P:regulation of DNA-templated transcription"/>
    <property type="evidence" value="ECO:0007669"/>
    <property type="project" value="InterPro"/>
</dbReference>
<dbReference type="FunFam" id="3.40.50.2300:FF:000001">
    <property type="entry name" value="DNA-binding response regulator PhoB"/>
    <property type="match status" value="1"/>
</dbReference>
<keyword evidence="3 8" id="KW-0597">Phosphoprotein</keyword>
<dbReference type="AlphaFoldDB" id="A0A073JXZ1"/>
<evidence type="ECO:0000256" key="4">
    <source>
        <dbReference type="ARBA" id="ARBA00023012"/>
    </source>
</evidence>
<gene>
    <name evidence="12" type="ORF">BAMA_19030</name>
</gene>
<keyword evidence="4" id="KW-0902">Two-component regulatory system</keyword>